<dbReference type="Proteomes" id="UP000595254">
    <property type="component" value="Chromosome"/>
</dbReference>
<dbReference type="RefSeq" id="WP_040372345.1">
    <property type="nucleotide sequence ID" value="NZ_CP068053.1"/>
</dbReference>
<accession>A0A974S2P4</accession>
<dbReference type="SUPFAM" id="SSF53756">
    <property type="entry name" value="UDP-Glycosyltransferase/glycogen phosphorylase"/>
    <property type="match status" value="1"/>
</dbReference>
<reference evidence="2 3" key="1">
    <citation type="submission" date="2021-01" db="EMBL/GenBank/DDBJ databases">
        <title>FDA dAtabase for Regulatory Grade micrObial Sequences (FDA-ARGOS): Supporting development and validation of Infectious Disease Dx tests.</title>
        <authorList>
            <person name="Nelson B."/>
            <person name="Plummer A."/>
            <person name="Tallon L."/>
            <person name="Sadzewicz L."/>
            <person name="Zhao X."/>
            <person name="Boylan J."/>
            <person name="Ott S."/>
            <person name="Bowen H."/>
            <person name="Vavikolanu K."/>
            <person name="Mehta A."/>
            <person name="Aluvathingal J."/>
            <person name="Nadendla S."/>
            <person name="Myers T."/>
            <person name="Yan Y."/>
            <person name="Sichtig H."/>
        </authorList>
    </citation>
    <scope>NUCLEOTIDE SEQUENCE [LARGE SCALE GENOMIC DNA]</scope>
    <source>
        <strain evidence="2 3">FDAARGOS_1161</strain>
    </source>
</reference>
<gene>
    <name evidence="2" type="ORF">I6J18_19520</name>
</gene>
<evidence type="ECO:0000313" key="3">
    <source>
        <dbReference type="Proteomes" id="UP000595254"/>
    </source>
</evidence>
<dbReference type="Pfam" id="PF00534">
    <property type="entry name" value="Glycos_transf_1"/>
    <property type="match status" value="1"/>
</dbReference>
<dbReference type="KEGG" id="ppsr:I6J18_19520"/>
<proteinExistence type="predicted"/>
<dbReference type="Gene3D" id="3.40.50.2000">
    <property type="entry name" value="Glycogen Phosphorylase B"/>
    <property type="match status" value="2"/>
</dbReference>
<evidence type="ECO:0000313" key="2">
    <source>
        <dbReference type="EMBL" id="QQT02758.1"/>
    </source>
</evidence>
<dbReference type="AlphaFoldDB" id="A0A974S2P4"/>
<keyword evidence="3" id="KW-1185">Reference proteome</keyword>
<protein>
    <submittedName>
        <fullName evidence="2">Glycosyltransferase family 4 protein</fullName>
    </submittedName>
</protein>
<name>A0A974S2P4_PERPY</name>
<dbReference type="PANTHER" id="PTHR12526">
    <property type="entry name" value="GLYCOSYLTRANSFERASE"/>
    <property type="match status" value="1"/>
</dbReference>
<organism evidence="2 3">
    <name type="scientific">Peribacillus psychrosaccharolyticus</name>
    <name type="common">Bacillus psychrosaccharolyticus</name>
    <dbReference type="NCBI Taxonomy" id="1407"/>
    <lineage>
        <taxon>Bacteria</taxon>
        <taxon>Bacillati</taxon>
        <taxon>Bacillota</taxon>
        <taxon>Bacilli</taxon>
        <taxon>Bacillales</taxon>
        <taxon>Bacillaceae</taxon>
        <taxon>Peribacillus</taxon>
    </lineage>
</organism>
<dbReference type="GO" id="GO:0016757">
    <property type="term" value="F:glycosyltransferase activity"/>
    <property type="evidence" value="ECO:0007669"/>
    <property type="project" value="InterPro"/>
</dbReference>
<dbReference type="InterPro" id="IPR001296">
    <property type="entry name" value="Glyco_trans_1"/>
</dbReference>
<dbReference type="EMBL" id="CP068053">
    <property type="protein sequence ID" value="QQT02758.1"/>
    <property type="molecule type" value="Genomic_DNA"/>
</dbReference>
<sequence>MNVLMIGSHLRVNGGITRVVKNYMEAGLNEKANLTYFPTYYGSNNLVNILYFFTRYLLLYFQLVILRKDYDAAHIHMSYKGSFLRKKVIIALLKKRKIPMVLHMHGSQFKDFYNNSSKSQQSEIKNTLNSVDVILALGQQWKQFYESISTAKVISLDNAVFPKEEEAVQEEKVYISTMGVLSQRKGSYDLLEVGKRLKGKIDKKYKFLIAGDGDVEIIKKKIKELDLEELFVIPGWISDQAKIEEIYQKSAIYMLPSYNEGMPMSVLEGMSYGIPIISTRVGSIETVVEAENGILVQPGEIDEMVKSITYILDHPEVQTAMSKNNREKINQRFNIYSSIDDLLVIFRDLQTKVGK</sequence>
<feature type="domain" description="Glycosyl transferase family 1" evidence="1">
    <location>
        <begin position="164"/>
        <end position="327"/>
    </location>
</feature>
<dbReference type="CDD" id="cd03801">
    <property type="entry name" value="GT4_PimA-like"/>
    <property type="match status" value="1"/>
</dbReference>
<evidence type="ECO:0000259" key="1">
    <source>
        <dbReference type="Pfam" id="PF00534"/>
    </source>
</evidence>